<protein>
    <submittedName>
        <fullName evidence="1">Uncharacterized protein</fullName>
    </submittedName>
</protein>
<accession>A0A9N9TZR2</accession>
<dbReference type="InterPro" id="IPR022085">
    <property type="entry name" value="OpdG"/>
</dbReference>
<organism evidence="1 2">
    <name type="scientific">Clonostachys byssicola</name>
    <dbReference type="NCBI Taxonomy" id="160290"/>
    <lineage>
        <taxon>Eukaryota</taxon>
        <taxon>Fungi</taxon>
        <taxon>Dikarya</taxon>
        <taxon>Ascomycota</taxon>
        <taxon>Pezizomycotina</taxon>
        <taxon>Sordariomycetes</taxon>
        <taxon>Hypocreomycetidae</taxon>
        <taxon>Hypocreales</taxon>
        <taxon>Bionectriaceae</taxon>
        <taxon>Clonostachys</taxon>
    </lineage>
</organism>
<name>A0A9N9TZR2_9HYPO</name>
<dbReference type="Proteomes" id="UP000754883">
    <property type="component" value="Unassembled WGS sequence"/>
</dbReference>
<proteinExistence type="predicted"/>
<reference evidence="1" key="1">
    <citation type="submission" date="2021-10" db="EMBL/GenBank/DDBJ databases">
        <authorList>
            <person name="Piombo E."/>
        </authorList>
    </citation>
    <scope>NUCLEOTIDE SEQUENCE</scope>
</reference>
<dbReference type="Pfam" id="PF12311">
    <property type="entry name" value="DUF3632"/>
    <property type="match status" value="1"/>
</dbReference>
<comment type="caution">
    <text evidence="1">The sequence shown here is derived from an EMBL/GenBank/DDBJ whole genome shotgun (WGS) entry which is preliminary data.</text>
</comment>
<keyword evidence="2" id="KW-1185">Reference proteome</keyword>
<evidence type="ECO:0000313" key="2">
    <source>
        <dbReference type="Proteomes" id="UP000754883"/>
    </source>
</evidence>
<dbReference type="OrthoDB" id="5403091at2759"/>
<dbReference type="EMBL" id="CABFNO020001240">
    <property type="protein sequence ID" value="CAG9971049.1"/>
    <property type="molecule type" value="Genomic_DNA"/>
</dbReference>
<dbReference type="PANTHER" id="PTHR38797">
    <property type="entry name" value="NUCLEAR PORE COMPLEX PROTEIN NUP85-RELATED"/>
    <property type="match status" value="1"/>
</dbReference>
<dbReference type="AlphaFoldDB" id="A0A9N9TZR2"/>
<sequence length="322" mass="36445">MSCSPENEKLNWTMWSETFRNSIDDEAQFTDDHEDNFCRIIPIISQHIHLVTREYAARSYPLSDIEVHLHDIWYACIQAGRHIWGSTAEPNTLVVALASLKVTGPLLRPSQRLPDSGDAKESVTFSDNREFWSDLPLFAGSLVDEFTHRFHQPDYGAGYCFNLATFVGRLLSVGIFDGPAICVLSLFRETLEVSHPLSETDEDAEQIEASAAKRIPTFEDRLYTLGETIRLARTSLVILVSNRATTDKIDYTDFPQLSSLGELALKAGIDPSSTLGYSRERWNFWIQRLEELQKSEIENIQIQARGCLGEMREPAEDTALLL</sequence>
<gene>
    <name evidence="1" type="ORF">CBYS24578_00000259</name>
</gene>
<dbReference type="InterPro" id="IPR053204">
    <property type="entry name" value="Oxopyrrolidines_Biosynth-assoc"/>
</dbReference>
<evidence type="ECO:0000313" key="1">
    <source>
        <dbReference type="EMBL" id="CAG9971049.1"/>
    </source>
</evidence>